<dbReference type="STRING" id="1437425.CSEC_0922"/>
<dbReference type="PANTHER" id="PTHR42977:SF1">
    <property type="entry name" value="BLR6576 PROTEIN"/>
    <property type="match status" value="1"/>
</dbReference>
<dbReference type="OrthoDB" id="9797695at2"/>
<dbReference type="eggNOG" id="COG0596">
    <property type="taxonomic scope" value="Bacteria"/>
</dbReference>
<dbReference type="SUPFAM" id="SSF53474">
    <property type="entry name" value="alpha/beta-Hydrolases"/>
    <property type="match status" value="1"/>
</dbReference>
<accession>A0A090DYH1</accession>
<dbReference type="AlphaFoldDB" id="A0A090DYH1"/>
<feature type="chain" id="PRO_5001854430" evidence="1">
    <location>
        <begin position="21"/>
        <end position="319"/>
    </location>
</feature>
<comment type="caution">
    <text evidence="3">The sequence shown here is derived from an EMBL/GenBank/DDBJ whole genome shotgun (WGS) entry which is preliminary data.</text>
</comment>
<feature type="signal peptide" evidence="1">
    <location>
        <begin position="1"/>
        <end position="20"/>
    </location>
</feature>
<dbReference type="PRINTS" id="PR00412">
    <property type="entry name" value="EPOXHYDRLASE"/>
</dbReference>
<evidence type="ECO:0000313" key="3">
    <source>
        <dbReference type="EMBL" id="CDR33749.1"/>
    </source>
</evidence>
<gene>
    <name evidence="3" type="ORF">CSEC_0922</name>
</gene>
<dbReference type="RefSeq" id="WP_154017628.1">
    <property type="nucleotide sequence ID" value="NZ_CCEJ010000003.1"/>
</dbReference>
<name>A0A090DYH1_9BACT</name>
<evidence type="ECO:0000256" key="1">
    <source>
        <dbReference type="SAM" id="SignalP"/>
    </source>
</evidence>
<dbReference type="PRINTS" id="PR00111">
    <property type="entry name" value="ABHYDROLASE"/>
</dbReference>
<dbReference type="InterPro" id="IPR051340">
    <property type="entry name" value="Haloalkane_dehalogenase"/>
</dbReference>
<reference evidence="3" key="1">
    <citation type="submission" date="2013-12" db="EMBL/GenBank/DDBJ databases">
        <authorList>
            <person name="Linke B."/>
        </authorList>
    </citation>
    <scope>NUCLEOTIDE SEQUENCE [LARGE SCALE GENOMIC DNA]</scope>
    <source>
        <strain evidence="3">CRIB-18</strain>
    </source>
</reference>
<evidence type="ECO:0000313" key="4">
    <source>
        <dbReference type="Proteomes" id="UP000031552"/>
    </source>
</evidence>
<evidence type="ECO:0000259" key="2">
    <source>
        <dbReference type="Pfam" id="PF00561"/>
    </source>
</evidence>
<dbReference type="Pfam" id="PF00561">
    <property type="entry name" value="Abhydrolase_1"/>
    <property type="match status" value="1"/>
</dbReference>
<dbReference type="InterPro" id="IPR000073">
    <property type="entry name" value="AB_hydrolase_1"/>
</dbReference>
<dbReference type="GO" id="GO:0004301">
    <property type="term" value="F:epoxide hydrolase activity"/>
    <property type="evidence" value="ECO:0007669"/>
    <property type="project" value="TreeGrafter"/>
</dbReference>
<feature type="domain" description="AB hydrolase-1" evidence="2">
    <location>
        <begin position="49"/>
        <end position="292"/>
    </location>
</feature>
<reference evidence="3" key="2">
    <citation type="submission" date="2014-09" db="EMBL/GenBank/DDBJ databases">
        <title>Criblamydia sequanensis harbors a mega-plasmid encoding arsenite resistance.</title>
        <authorList>
            <person name="Bertelli C."/>
            <person name="Goesmann A."/>
            <person name="Greub G."/>
        </authorList>
    </citation>
    <scope>NUCLEOTIDE SEQUENCE [LARGE SCALE GENOMIC DNA]</scope>
    <source>
        <strain evidence="3">CRIB-18</strain>
    </source>
</reference>
<dbReference type="InterPro" id="IPR000639">
    <property type="entry name" value="Epox_hydrolase-like"/>
</dbReference>
<dbReference type="EMBL" id="CCEJ010000003">
    <property type="protein sequence ID" value="CDR33749.1"/>
    <property type="molecule type" value="Genomic_DNA"/>
</dbReference>
<sequence length="319" mass="36774">MKLTVLITTYLMILMNTMNALEHEPVSYNTVRIENLNIFYREAGPKDAPVILLLHGVPTSSRMYQAMLESSLNTKYRLIAPDFPGFGHSSWPSPKEFNYTFDHLAEITEKFAAAMNLRCYILFLHDYGGPVGMRMAISHPEKVKAIIIQNAVSHEEGLSPLWVARRAFWQDRAANEAAFRKSFLSLDTTRSRHLGNSPHPEHIDPDTWTDEFYFLNQPEQADIQTDLFFDYQNNLKAYPIWQKWLRDHHPPLLVLWGRYDPSFIVAGAEAYRKDVKEAEIHILDAGHFALDEQAAEVISLTEAFLQKLSDRIQFCSKSR</sequence>
<keyword evidence="3" id="KW-0378">Hydrolase</keyword>
<keyword evidence="1" id="KW-0732">Signal</keyword>
<dbReference type="Proteomes" id="UP000031552">
    <property type="component" value="Unassembled WGS sequence"/>
</dbReference>
<dbReference type="PANTHER" id="PTHR42977">
    <property type="entry name" value="HYDROLASE-RELATED"/>
    <property type="match status" value="1"/>
</dbReference>
<dbReference type="Gene3D" id="3.40.50.1820">
    <property type="entry name" value="alpha/beta hydrolase"/>
    <property type="match status" value="1"/>
</dbReference>
<proteinExistence type="predicted"/>
<dbReference type="InterPro" id="IPR029058">
    <property type="entry name" value="AB_hydrolase_fold"/>
</dbReference>
<keyword evidence="4" id="KW-1185">Reference proteome</keyword>
<protein>
    <submittedName>
        <fullName evidence="3">Alpha/beta hydrolase domain-containing protein</fullName>
    </submittedName>
</protein>
<organism evidence="3 4">
    <name type="scientific">Candidatus Criblamydia sequanensis CRIB-18</name>
    <dbReference type="NCBI Taxonomy" id="1437425"/>
    <lineage>
        <taxon>Bacteria</taxon>
        <taxon>Pseudomonadati</taxon>
        <taxon>Chlamydiota</taxon>
        <taxon>Chlamydiia</taxon>
        <taxon>Parachlamydiales</taxon>
        <taxon>Candidatus Criblamydiaceae</taxon>
        <taxon>Candidatus Criblamydia</taxon>
    </lineage>
</organism>